<dbReference type="Proteomes" id="UP000886381">
    <property type="component" value="Unassembled WGS sequence"/>
</dbReference>
<organism evidence="1">
    <name type="scientific">candidate division WOR-3 bacterium</name>
    <dbReference type="NCBI Taxonomy" id="2052148"/>
    <lineage>
        <taxon>Bacteria</taxon>
        <taxon>Bacteria division WOR-3</taxon>
    </lineage>
</organism>
<accession>A0A7V0LTV6</accession>
<proteinExistence type="predicted"/>
<comment type="caution">
    <text evidence="1">The sequence shown here is derived from an EMBL/GenBank/DDBJ whole genome shotgun (WGS) entry which is preliminary data.</text>
</comment>
<dbReference type="EMBL" id="DRDR01000080">
    <property type="protein sequence ID" value="HDL60178.1"/>
    <property type="molecule type" value="Genomic_DNA"/>
</dbReference>
<evidence type="ECO:0000313" key="1">
    <source>
        <dbReference type="EMBL" id="HDL60178.1"/>
    </source>
</evidence>
<name>A0A7V0LTV6_UNCW3</name>
<dbReference type="AlphaFoldDB" id="A0A7V0LTV6"/>
<gene>
    <name evidence="1" type="ORF">ENH14_01850</name>
</gene>
<protein>
    <submittedName>
        <fullName evidence="1">Uncharacterized protein</fullName>
    </submittedName>
</protein>
<reference evidence="1" key="1">
    <citation type="journal article" date="2020" name="mSystems">
        <title>Genome- and Community-Level Interaction Insights into Carbon Utilization and Element Cycling Functions of Hydrothermarchaeota in Hydrothermal Sediment.</title>
        <authorList>
            <person name="Zhou Z."/>
            <person name="Liu Y."/>
            <person name="Xu W."/>
            <person name="Pan J."/>
            <person name="Luo Z.H."/>
            <person name="Li M."/>
        </authorList>
    </citation>
    <scope>NUCLEOTIDE SEQUENCE [LARGE SCALE GENOMIC DNA]</scope>
    <source>
        <strain evidence="1">HyVt-28</strain>
    </source>
</reference>
<sequence>MALGAVVLFVTTMALAGVVNYLSNTVQTEVTVDSPIYLDGTHFQFDIQYGGEYDYALIRGENKASLPIEGVLKIEVEKNVDDEWIPVTDGGFTIAVTDDIQYCFETASVGTTWEEWMQTHWDWLDWYTNDDDLVKYPMTEEIQAMYTPMYDDVPVGTSCYTLAPWYANTEMFDPDLTDIDNNPDIVPKLFKYENTYYSPKTLIEPGKFFLLVKFCTEPNIEPGTYRISVTVVPDMTAPVVEQS</sequence>